<evidence type="ECO:0000313" key="1">
    <source>
        <dbReference type="EMBL" id="MBB6103240.1"/>
    </source>
</evidence>
<dbReference type="Proteomes" id="UP000571554">
    <property type="component" value="Unassembled WGS sequence"/>
</dbReference>
<reference evidence="1 2" key="1">
    <citation type="submission" date="2020-08" db="EMBL/GenBank/DDBJ databases">
        <title>Above-ground endophytic microbial communities from plants in different locations in the United States.</title>
        <authorList>
            <person name="Frank C."/>
        </authorList>
    </citation>
    <scope>NUCLEOTIDE SEQUENCE [LARGE SCALE GENOMIC DNA]</scope>
    <source>
        <strain evidence="1 2">WP4_2_2</strain>
    </source>
</reference>
<dbReference type="AlphaFoldDB" id="A0A7W9TZR9"/>
<name>A0A7W9TZR9_9BURK</name>
<dbReference type="EMBL" id="JACHBW010000008">
    <property type="protein sequence ID" value="MBB6103240.1"/>
    <property type="molecule type" value="Genomic_DNA"/>
</dbReference>
<dbReference type="Gene3D" id="2.30.300.10">
    <property type="entry name" value="Baseplate protein-like domain - beta roll fold"/>
    <property type="match status" value="1"/>
</dbReference>
<dbReference type="RefSeq" id="WP_260184558.1">
    <property type="nucleotide sequence ID" value="NZ_JACHBW010000008.1"/>
</dbReference>
<evidence type="ECO:0000313" key="2">
    <source>
        <dbReference type="Proteomes" id="UP000571554"/>
    </source>
</evidence>
<gene>
    <name evidence="1" type="ORF">F4827_003095</name>
</gene>
<accession>A0A7W9TZR9</accession>
<comment type="caution">
    <text evidence="1">The sequence shown here is derived from an EMBL/GenBank/DDBJ whole genome shotgun (WGS) entry which is preliminary data.</text>
</comment>
<proteinExistence type="predicted"/>
<dbReference type="SUPFAM" id="SSF69279">
    <property type="entry name" value="Phage tail proteins"/>
    <property type="match status" value="1"/>
</dbReference>
<organism evidence="1 2">
    <name type="scientific">Paraburkholderia bannensis</name>
    <dbReference type="NCBI Taxonomy" id="765414"/>
    <lineage>
        <taxon>Bacteria</taxon>
        <taxon>Pseudomonadati</taxon>
        <taxon>Pseudomonadota</taxon>
        <taxon>Betaproteobacteria</taxon>
        <taxon>Burkholderiales</taxon>
        <taxon>Burkholderiaceae</taxon>
        <taxon>Paraburkholderia</taxon>
    </lineage>
</organism>
<sequence length="374" mass="41443">MTMTAFLQPSARIPRGAVKVNGVLLPGWISFDLDNNNFFSADTFHCSFSGARLPADRNAAWFSQQQDMYVELFIGFPQNPSAYTSDDLTSWIYGQVDHITIDPIANTIEVDGRDLTRVFIDAKTTQKWPNQTSSQIATQLATSHGLTPAVTATTTLVGKYYEIDHVNMSDERSEWDILNYLADLEGFKVWVRGQTLYFQAPPDPTKTTPYDIVYQVTSTNAGPKANFEAVKFTRSLTVSRGIQVKIRSWNKKYAKGFTVSYPSNVKTIKVGQSTVGAGGQIYSKTVPNLTKDQALQFAQKWYSQLIAHELKIDGLTMPGDNDVDITSIIQLGGTGTAFDQQYYPDSISRSISFDGGYEMTISAKNHAPDSTVIA</sequence>
<dbReference type="Gene3D" id="3.55.50.10">
    <property type="entry name" value="Baseplate protein-like domains"/>
    <property type="match status" value="1"/>
</dbReference>
<keyword evidence="2" id="KW-1185">Reference proteome</keyword>
<protein>
    <submittedName>
        <fullName evidence="1">Phage protein D</fullName>
    </submittedName>
</protein>